<dbReference type="PANTHER" id="PTHR32309:SF31">
    <property type="entry name" value="CAPSULAR EXOPOLYSACCHARIDE FAMILY"/>
    <property type="match status" value="1"/>
</dbReference>
<keyword evidence="4 6" id="KW-1133">Transmembrane helix</keyword>
<feature type="domain" description="Polysaccharide chain length determinant N-terminal" evidence="7">
    <location>
        <begin position="30"/>
        <end position="119"/>
    </location>
</feature>
<keyword evidence="3 6" id="KW-0812">Transmembrane</keyword>
<organism evidence="8 9">
    <name type="scientific">Mucilaginibacter ginkgonis</name>
    <dbReference type="NCBI Taxonomy" id="2682091"/>
    <lineage>
        <taxon>Bacteria</taxon>
        <taxon>Pseudomonadati</taxon>
        <taxon>Bacteroidota</taxon>
        <taxon>Sphingobacteriia</taxon>
        <taxon>Sphingobacteriales</taxon>
        <taxon>Sphingobacteriaceae</taxon>
        <taxon>Mucilaginibacter</taxon>
    </lineage>
</organism>
<name>A0A6I4I1Y4_9SPHI</name>
<keyword evidence="5 6" id="KW-0472">Membrane</keyword>
<evidence type="ECO:0000259" key="7">
    <source>
        <dbReference type="Pfam" id="PF02706"/>
    </source>
</evidence>
<dbReference type="Pfam" id="PF02706">
    <property type="entry name" value="Wzz"/>
    <property type="match status" value="1"/>
</dbReference>
<accession>A0A6I4I1Y4</accession>
<evidence type="ECO:0000256" key="5">
    <source>
        <dbReference type="ARBA" id="ARBA00023136"/>
    </source>
</evidence>
<feature type="transmembrane region" description="Helical" evidence="6">
    <location>
        <begin position="36"/>
        <end position="56"/>
    </location>
</feature>
<dbReference type="KEGG" id="mgik:GO620_005130"/>
<protein>
    <submittedName>
        <fullName evidence="8">Lipopolysaccharide biosynthesis protein</fullName>
    </submittedName>
</protein>
<evidence type="ECO:0000313" key="8">
    <source>
        <dbReference type="EMBL" id="QQL50844.1"/>
    </source>
</evidence>
<comment type="subcellular location">
    <subcellularLocation>
        <location evidence="1">Cell membrane</location>
        <topology evidence="1">Multi-pass membrane protein</topology>
    </subcellularLocation>
</comment>
<keyword evidence="9" id="KW-1185">Reference proteome</keyword>
<dbReference type="Proteomes" id="UP000429232">
    <property type="component" value="Chromosome"/>
</dbReference>
<evidence type="ECO:0000256" key="6">
    <source>
        <dbReference type="SAM" id="Phobius"/>
    </source>
</evidence>
<keyword evidence="2" id="KW-1003">Cell membrane</keyword>
<dbReference type="InterPro" id="IPR003856">
    <property type="entry name" value="LPS_length_determ_N"/>
</dbReference>
<evidence type="ECO:0000256" key="3">
    <source>
        <dbReference type="ARBA" id="ARBA00022692"/>
    </source>
</evidence>
<evidence type="ECO:0000256" key="1">
    <source>
        <dbReference type="ARBA" id="ARBA00004651"/>
    </source>
</evidence>
<gene>
    <name evidence="8" type="ORF">GO620_005130</name>
</gene>
<feature type="transmembrane region" description="Helical" evidence="6">
    <location>
        <begin position="334"/>
        <end position="358"/>
    </location>
</feature>
<evidence type="ECO:0000313" key="9">
    <source>
        <dbReference type="Proteomes" id="UP000429232"/>
    </source>
</evidence>
<dbReference type="RefSeq" id="WP_157526657.1">
    <property type="nucleotide sequence ID" value="NZ_CP066775.1"/>
</dbReference>
<dbReference type="AlphaFoldDB" id="A0A6I4I1Y4"/>
<dbReference type="InterPro" id="IPR050445">
    <property type="entry name" value="Bact_polysacc_biosynth/exp"/>
</dbReference>
<evidence type="ECO:0000256" key="2">
    <source>
        <dbReference type="ARBA" id="ARBA00022475"/>
    </source>
</evidence>
<proteinExistence type="predicted"/>
<reference evidence="8 9" key="1">
    <citation type="submission" date="2020-12" db="EMBL/GenBank/DDBJ databases">
        <title>HMF7856_wgs.fasta genome submission.</title>
        <authorList>
            <person name="Kang H."/>
            <person name="Kim H."/>
            <person name="Joh K."/>
        </authorList>
    </citation>
    <scope>NUCLEOTIDE SEQUENCE [LARGE SCALE GENOMIC DNA]</scope>
    <source>
        <strain evidence="8 9">HMF7856</strain>
    </source>
</reference>
<dbReference type="PANTHER" id="PTHR32309">
    <property type="entry name" value="TYROSINE-PROTEIN KINASE"/>
    <property type="match status" value="1"/>
</dbReference>
<evidence type="ECO:0000256" key="4">
    <source>
        <dbReference type="ARBA" id="ARBA00022989"/>
    </source>
</evidence>
<sequence>MPDINYPKNFESKDEISFKEIFAKLKLLKIRILKSWITIFICAFIFAGLGYGYSLLKGKKYVATTTFVLESPEGGGSNLGQFAGIASMAGLDVGGNIGGLFQADNILELYRSRKMLKETLLSPLKSDTSSLIGDRFVRINHWEKLLKSDSVSVNFRDALNLDSLPPKKQVVLNRLITAMASNIDAKCLTVDKPNKKSSVINISVSSTDEIFSKEFNDRLVENVNNFYIKTKTSKALQSVTVFKQQADSVRNILNSSLYNVAAVTDATPNLNPTKQVLRVPIQRSQVNADANKAMLAEMVKNLEASRMMLRQETPLIQIIDKPVYPLQTVELARLFGVIFGFIIGIVFALVLISIRFVFTDILKND</sequence>
<dbReference type="GO" id="GO:0005886">
    <property type="term" value="C:plasma membrane"/>
    <property type="evidence" value="ECO:0007669"/>
    <property type="project" value="UniProtKB-SubCell"/>
</dbReference>
<dbReference type="EMBL" id="CP066775">
    <property type="protein sequence ID" value="QQL50844.1"/>
    <property type="molecule type" value="Genomic_DNA"/>
</dbReference>